<dbReference type="Proteomes" id="UP000243528">
    <property type="component" value="Unassembled WGS sequence"/>
</dbReference>
<proteinExistence type="predicted"/>
<accession>A0A2P8DEZ5</accession>
<reference evidence="1 2" key="1">
    <citation type="submission" date="2018-03" db="EMBL/GenBank/DDBJ databases">
        <title>Genomic Encyclopedia of Archaeal and Bacterial Type Strains, Phase II (KMG-II): from individual species to whole genera.</title>
        <authorList>
            <person name="Goeker M."/>
        </authorList>
    </citation>
    <scope>NUCLEOTIDE SEQUENCE [LARGE SCALE GENOMIC DNA]</scope>
    <source>
        <strain evidence="1 2">DSM 45211</strain>
    </source>
</reference>
<comment type="caution">
    <text evidence="1">The sequence shown here is derived from an EMBL/GenBank/DDBJ whole genome shotgun (WGS) entry which is preliminary data.</text>
</comment>
<dbReference type="AlphaFoldDB" id="A0A2P8DEZ5"/>
<sequence length="138" mass="15403">MTERERITTTANTYDWHSLQDADGLTMTFRKGPRTLTVVFNEREQVETAHIGDSQTIGVHGHKADQIVLELTTERAGVVEVLDVAAQDIQEGDVIHHRTGNRTVTSTQNRPGHTTIFTDAGTIETRPTNVHTVERHAH</sequence>
<evidence type="ECO:0000313" key="1">
    <source>
        <dbReference type="EMBL" id="PSK95794.1"/>
    </source>
</evidence>
<keyword evidence="2" id="KW-1185">Reference proteome</keyword>
<evidence type="ECO:0000313" key="2">
    <source>
        <dbReference type="Proteomes" id="UP000243528"/>
    </source>
</evidence>
<dbReference type="RefSeq" id="WP_106539796.1">
    <property type="nucleotide sequence ID" value="NZ_PYGE01000028.1"/>
</dbReference>
<name>A0A2P8DEZ5_9ACTN</name>
<gene>
    <name evidence="1" type="ORF">CLV30_12846</name>
</gene>
<dbReference type="EMBL" id="PYGE01000028">
    <property type="protein sequence ID" value="PSK95794.1"/>
    <property type="molecule type" value="Genomic_DNA"/>
</dbReference>
<organism evidence="1 2">
    <name type="scientific">Haloactinopolyspora alba</name>
    <dbReference type="NCBI Taxonomy" id="648780"/>
    <lineage>
        <taxon>Bacteria</taxon>
        <taxon>Bacillati</taxon>
        <taxon>Actinomycetota</taxon>
        <taxon>Actinomycetes</taxon>
        <taxon>Jiangellales</taxon>
        <taxon>Jiangellaceae</taxon>
        <taxon>Haloactinopolyspora</taxon>
    </lineage>
</organism>
<protein>
    <submittedName>
        <fullName evidence="1">Uncharacterized protein</fullName>
    </submittedName>
</protein>